<feature type="transmembrane region" description="Helical" evidence="1">
    <location>
        <begin position="12"/>
        <end position="31"/>
    </location>
</feature>
<keyword evidence="3" id="KW-1185">Reference proteome</keyword>
<name>A0ABU9W2X4_9MICO</name>
<evidence type="ECO:0000313" key="2">
    <source>
        <dbReference type="EMBL" id="MEN1946326.1"/>
    </source>
</evidence>
<keyword evidence="1" id="KW-0472">Membrane</keyword>
<accession>A0ABU9W2X4</accession>
<keyword evidence="1" id="KW-0812">Transmembrane</keyword>
<comment type="caution">
    <text evidence="2">The sequence shown here is derived from an EMBL/GenBank/DDBJ whole genome shotgun (WGS) entry which is preliminary data.</text>
</comment>
<evidence type="ECO:0008006" key="4">
    <source>
        <dbReference type="Google" id="ProtNLM"/>
    </source>
</evidence>
<keyword evidence="1" id="KW-1133">Transmembrane helix</keyword>
<evidence type="ECO:0000313" key="3">
    <source>
        <dbReference type="Proteomes" id="UP001425155"/>
    </source>
</evidence>
<dbReference type="Proteomes" id="UP001425155">
    <property type="component" value="Unassembled WGS sequence"/>
</dbReference>
<gene>
    <name evidence="2" type="ORF">WJX64_07210</name>
</gene>
<proteinExistence type="predicted"/>
<sequence>MSEPRNKSLLHWEPFAYILLVVLVVLAGSLDPQGAPVAFWIAAVFAAAATVFFLIAFVSYGRRSRLNPDPSGNLRSLADITIVPANHVPAETNPTVTVVDAGRHQSAIDIVRSRGGEKVRAVLVPRASRWLSRRYRIGVQLVAAGEIRHAGFLPDAVDERWRDRLGALRDDDSYVEVPAVIIGSQQPFSVDLDVSGLPTALGE</sequence>
<evidence type="ECO:0000256" key="1">
    <source>
        <dbReference type="SAM" id="Phobius"/>
    </source>
</evidence>
<dbReference type="RefSeq" id="WP_342112777.1">
    <property type="nucleotide sequence ID" value="NZ_JBCAUN010000001.1"/>
</dbReference>
<organism evidence="2 3">
    <name type="scientific">Leifsonia stereocauli</name>
    <dbReference type="NCBI Taxonomy" id="3134136"/>
    <lineage>
        <taxon>Bacteria</taxon>
        <taxon>Bacillati</taxon>
        <taxon>Actinomycetota</taxon>
        <taxon>Actinomycetes</taxon>
        <taxon>Micrococcales</taxon>
        <taxon>Microbacteriaceae</taxon>
        <taxon>Leifsonia</taxon>
    </lineage>
</organism>
<reference evidence="2 3" key="1">
    <citation type="submission" date="2024-03" db="EMBL/GenBank/DDBJ databases">
        <title>YIM 134122 draft genome.</title>
        <authorList>
            <person name="Zuo S."/>
            <person name="Xiong L."/>
        </authorList>
    </citation>
    <scope>NUCLEOTIDE SEQUENCE [LARGE SCALE GENOMIC DNA]</scope>
    <source>
        <strain evidence="2 3">YIM 134122</strain>
    </source>
</reference>
<protein>
    <recommendedName>
        <fullName evidence="4">DUF3093 domain-containing protein</fullName>
    </recommendedName>
</protein>
<dbReference type="EMBL" id="JBCLVG010000001">
    <property type="protein sequence ID" value="MEN1946326.1"/>
    <property type="molecule type" value="Genomic_DNA"/>
</dbReference>
<feature type="transmembrane region" description="Helical" evidence="1">
    <location>
        <begin position="37"/>
        <end position="58"/>
    </location>
</feature>